<reference evidence="3" key="1">
    <citation type="submission" date="2017-02" db="UniProtKB">
        <authorList>
            <consortium name="WormBaseParasite"/>
        </authorList>
    </citation>
    <scope>IDENTIFICATION</scope>
</reference>
<sequence length="102" mass="11930">MACQPQITSLGLVTNVSGTKATVWIFPTNYDREPEIEVDFKQRRLPLALGNWIHLKKDEYGRLRYKIMDENDCPLQTSIDARNIVNVRSFYLFIFTLYLALM</sequence>
<keyword evidence="1" id="KW-1133">Transmembrane helix</keyword>
<evidence type="ECO:0000313" key="3">
    <source>
        <dbReference type="WBParaSite" id="ALUE_0002315301-mRNA-1"/>
    </source>
</evidence>
<dbReference type="WBParaSite" id="ALUE_0002315301-mRNA-1">
    <property type="protein sequence ID" value="ALUE_0002315301-mRNA-1"/>
    <property type="gene ID" value="ALUE_0002315301"/>
</dbReference>
<dbReference type="Proteomes" id="UP000036681">
    <property type="component" value="Unplaced"/>
</dbReference>
<name>A0A0M3IWM5_ASCLU</name>
<organism evidence="2 3">
    <name type="scientific">Ascaris lumbricoides</name>
    <name type="common">Giant roundworm</name>
    <dbReference type="NCBI Taxonomy" id="6252"/>
    <lineage>
        <taxon>Eukaryota</taxon>
        <taxon>Metazoa</taxon>
        <taxon>Ecdysozoa</taxon>
        <taxon>Nematoda</taxon>
        <taxon>Chromadorea</taxon>
        <taxon>Rhabditida</taxon>
        <taxon>Spirurina</taxon>
        <taxon>Ascaridomorpha</taxon>
        <taxon>Ascaridoidea</taxon>
        <taxon>Ascarididae</taxon>
        <taxon>Ascaris</taxon>
    </lineage>
</organism>
<evidence type="ECO:0000313" key="2">
    <source>
        <dbReference type="Proteomes" id="UP000036681"/>
    </source>
</evidence>
<proteinExistence type="predicted"/>
<feature type="transmembrane region" description="Helical" evidence="1">
    <location>
        <begin position="85"/>
        <end position="101"/>
    </location>
</feature>
<evidence type="ECO:0000256" key="1">
    <source>
        <dbReference type="SAM" id="Phobius"/>
    </source>
</evidence>
<keyword evidence="1" id="KW-0812">Transmembrane</keyword>
<dbReference type="AlphaFoldDB" id="A0A0M3IWM5"/>
<keyword evidence="2" id="KW-1185">Reference proteome</keyword>
<keyword evidence="1" id="KW-0472">Membrane</keyword>
<protein>
    <submittedName>
        <fullName evidence="3">Neur_chan_LBD domain-containing protein</fullName>
    </submittedName>
</protein>
<accession>A0A0M3IWM5</accession>